<protein>
    <submittedName>
        <fullName evidence="2">Uncharacterized protein</fullName>
    </submittedName>
</protein>
<sequence length="32" mass="3935">MAVEVMNMIEKLTDVDYRMTFEQLWELIWVLS</sequence>
<organism evidence="2 4">
    <name type="scientific">Phytophthora rubi</name>
    <dbReference type="NCBI Taxonomy" id="129364"/>
    <lineage>
        <taxon>Eukaryota</taxon>
        <taxon>Sar</taxon>
        <taxon>Stramenopiles</taxon>
        <taxon>Oomycota</taxon>
        <taxon>Peronosporomycetes</taxon>
        <taxon>Peronosporales</taxon>
        <taxon>Peronosporaceae</taxon>
        <taxon>Phytophthora</taxon>
    </lineage>
</organism>
<dbReference type="EMBL" id="QXFV01000331">
    <property type="protein sequence ID" value="KAE9040888.1"/>
    <property type="molecule type" value="Genomic_DNA"/>
</dbReference>
<reference evidence="2 4" key="1">
    <citation type="submission" date="2018-08" db="EMBL/GenBank/DDBJ databases">
        <title>Genomic investigation of the strawberry pathogen Phytophthora fragariae indicates pathogenicity is determined by transcriptional variation in three key races.</title>
        <authorList>
            <person name="Adams T.M."/>
            <person name="Armitage A.D."/>
            <person name="Sobczyk M.K."/>
            <person name="Bates H.J."/>
            <person name="Dunwell J.M."/>
            <person name="Nellist C.F."/>
            <person name="Harrison R.J."/>
        </authorList>
    </citation>
    <scope>NUCLEOTIDE SEQUENCE [LARGE SCALE GENOMIC DNA]</scope>
    <source>
        <strain evidence="1 3">SCRP249</strain>
        <strain evidence="2 4">SCRP333</strain>
    </source>
</reference>
<accession>A0A6A4FXZ3</accession>
<dbReference type="AlphaFoldDB" id="A0A6A4FXZ3"/>
<evidence type="ECO:0000313" key="1">
    <source>
        <dbReference type="EMBL" id="KAE9040888.1"/>
    </source>
</evidence>
<comment type="caution">
    <text evidence="2">The sequence shown here is derived from an EMBL/GenBank/DDBJ whole genome shotgun (WGS) entry which is preliminary data.</text>
</comment>
<gene>
    <name evidence="1" type="ORF">PR001_g6875</name>
    <name evidence="2" type="ORF">PR003_g4618</name>
</gene>
<evidence type="ECO:0000313" key="2">
    <source>
        <dbReference type="EMBL" id="KAE9351982.1"/>
    </source>
</evidence>
<dbReference type="Proteomes" id="UP000434957">
    <property type="component" value="Unassembled WGS sequence"/>
</dbReference>
<proteinExistence type="predicted"/>
<dbReference type="EMBL" id="QXFT01000177">
    <property type="protein sequence ID" value="KAE9351982.1"/>
    <property type="molecule type" value="Genomic_DNA"/>
</dbReference>
<evidence type="ECO:0000313" key="3">
    <source>
        <dbReference type="Proteomes" id="UP000429607"/>
    </source>
</evidence>
<keyword evidence="4" id="KW-1185">Reference proteome</keyword>
<dbReference type="Proteomes" id="UP000429607">
    <property type="component" value="Unassembled WGS sequence"/>
</dbReference>
<name>A0A6A4FXZ3_9STRA</name>
<evidence type="ECO:0000313" key="4">
    <source>
        <dbReference type="Proteomes" id="UP000434957"/>
    </source>
</evidence>